<feature type="region of interest" description="Disordered" evidence="1">
    <location>
        <begin position="147"/>
        <end position="180"/>
    </location>
</feature>
<dbReference type="Pfam" id="PF01936">
    <property type="entry name" value="NYN"/>
    <property type="match status" value="1"/>
</dbReference>
<dbReference type="RefSeq" id="WP_074223394.1">
    <property type="nucleotide sequence ID" value="NZ_FSRC01000001.1"/>
</dbReference>
<dbReference type="CDD" id="cd11297">
    <property type="entry name" value="PIN_LabA-like_N_1"/>
    <property type="match status" value="1"/>
</dbReference>
<evidence type="ECO:0000259" key="2">
    <source>
        <dbReference type="PROSITE" id="PS51644"/>
    </source>
</evidence>
<dbReference type="InterPro" id="IPR025605">
    <property type="entry name" value="OST-HTH/LOTUS_dom"/>
</dbReference>
<sequence length="261" mass="29684">MRDNKFNIAVLIDGDNAQAKLIKEILEEVSKYGKATIRRIYGDWTTPQMNSWKEMINLHSFNPIQKFSYTTGKNSTDSSLIIDAMDILHSDSVDGFCIVSSDSDYTGLAKRIREEGLFVMGIGRRITPKAFVQSCEIFTFAENLGPDTEEDKTPFRKSDKTPSNTSKQGNTRSEDSKKEEILKEAPTLDLNLIDKAFEISSDEEEEIHIAKIGSSLRKIDPSFDPRSYGFRNLTELFRSLKKYQVMKNEVNGLNYPLVKLK</sequence>
<gene>
    <name evidence="3" type="ORF">SAMN05444394_0658</name>
</gene>
<evidence type="ECO:0000313" key="4">
    <source>
        <dbReference type="Proteomes" id="UP000185221"/>
    </source>
</evidence>
<organism evidence="3 4">
    <name type="scientific">Algoriphagus halophilus</name>
    <dbReference type="NCBI Taxonomy" id="226505"/>
    <lineage>
        <taxon>Bacteria</taxon>
        <taxon>Pseudomonadati</taxon>
        <taxon>Bacteroidota</taxon>
        <taxon>Cytophagia</taxon>
        <taxon>Cytophagales</taxon>
        <taxon>Cyclobacteriaceae</taxon>
        <taxon>Algoriphagus</taxon>
    </lineage>
</organism>
<protein>
    <submittedName>
        <fullName evidence="3">OST-HTH/LOTUS domain-containing protein</fullName>
    </submittedName>
</protein>
<evidence type="ECO:0000256" key="1">
    <source>
        <dbReference type="SAM" id="MobiDB-lite"/>
    </source>
</evidence>
<feature type="domain" description="HTH OST-type" evidence="2">
    <location>
        <begin position="185"/>
        <end position="261"/>
    </location>
</feature>
<dbReference type="EMBL" id="FSRC01000001">
    <property type="protein sequence ID" value="SIN68159.1"/>
    <property type="molecule type" value="Genomic_DNA"/>
</dbReference>
<feature type="compositionally biased region" description="Polar residues" evidence="1">
    <location>
        <begin position="161"/>
        <end position="171"/>
    </location>
</feature>
<feature type="compositionally biased region" description="Basic and acidic residues" evidence="1">
    <location>
        <begin position="151"/>
        <end position="160"/>
    </location>
</feature>
<dbReference type="InterPro" id="IPR041966">
    <property type="entry name" value="LOTUS-like"/>
</dbReference>
<evidence type="ECO:0000313" key="3">
    <source>
        <dbReference type="EMBL" id="SIN68159.1"/>
    </source>
</evidence>
<name>A0A1N6DBI7_9BACT</name>
<dbReference type="Pfam" id="PF12872">
    <property type="entry name" value="OST-HTH"/>
    <property type="match status" value="1"/>
</dbReference>
<dbReference type="GO" id="GO:0004540">
    <property type="term" value="F:RNA nuclease activity"/>
    <property type="evidence" value="ECO:0007669"/>
    <property type="project" value="InterPro"/>
</dbReference>
<dbReference type="InterPro" id="IPR021139">
    <property type="entry name" value="NYN"/>
</dbReference>
<dbReference type="STRING" id="226505.SAMN05444394_0658"/>
<dbReference type="CDD" id="cd10146">
    <property type="entry name" value="LabA_like_C"/>
    <property type="match status" value="1"/>
</dbReference>
<dbReference type="Gene3D" id="3.30.420.610">
    <property type="entry name" value="LOTUS domain-like"/>
    <property type="match status" value="1"/>
</dbReference>
<accession>A0A1N6DBI7</accession>
<dbReference type="PANTHER" id="PTHR35811:SF1">
    <property type="entry name" value="HTH OST-TYPE DOMAIN-CONTAINING PROTEIN"/>
    <property type="match status" value="1"/>
</dbReference>
<dbReference type="PANTHER" id="PTHR35811">
    <property type="entry name" value="SLR1870 PROTEIN"/>
    <property type="match status" value="1"/>
</dbReference>
<dbReference type="Gene3D" id="3.40.50.1010">
    <property type="entry name" value="5'-nuclease"/>
    <property type="match status" value="1"/>
</dbReference>
<dbReference type="Proteomes" id="UP000185221">
    <property type="component" value="Unassembled WGS sequence"/>
</dbReference>
<proteinExistence type="predicted"/>
<dbReference type="AlphaFoldDB" id="A0A1N6DBI7"/>
<dbReference type="PROSITE" id="PS51644">
    <property type="entry name" value="HTH_OST"/>
    <property type="match status" value="1"/>
</dbReference>
<dbReference type="OrthoDB" id="9783963at2"/>
<reference evidence="4" key="1">
    <citation type="submission" date="2016-11" db="EMBL/GenBank/DDBJ databases">
        <authorList>
            <person name="Varghese N."/>
            <person name="Submissions S."/>
        </authorList>
    </citation>
    <scope>NUCLEOTIDE SEQUENCE [LARGE SCALE GENOMIC DNA]</scope>
    <source>
        <strain evidence="4">DSM 15292</strain>
    </source>
</reference>
<keyword evidence="4" id="KW-1185">Reference proteome</keyword>